<dbReference type="InterPro" id="IPR036942">
    <property type="entry name" value="Beta-barrel_TonB_sf"/>
</dbReference>
<keyword evidence="3" id="KW-0998">Cell outer membrane</keyword>
<dbReference type="InterPro" id="IPR041700">
    <property type="entry name" value="OMP_b-brl_3"/>
</dbReference>
<feature type="domain" description="Outer membrane protein beta-barrel" evidence="5">
    <location>
        <begin position="443"/>
        <end position="887"/>
    </location>
</feature>
<dbReference type="Pfam" id="PF14905">
    <property type="entry name" value="OMP_b-brl_3"/>
    <property type="match status" value="1"/>
</dbReference>
<keyword evidence="4" id="KW-0732">Signal</keyword>
<evidence type="ECO:0000259" key="5">
    <source>
        <dbReference type="Pfam" id="PF14905"/>
    </source>
</evidence>
<gene>
    <name evidence="6" type="ORF">CRYO30217_00132</name>
</gene>
<proteinExistence type="predicted"/>
<organism evidence="6 7">
    <name type="scientific">Parvicella tangerina</name>
    <dbReference type="NCBI Taxonomy" id="2829795"/>
    <lineage>
        <taxon>Bacteria</taxon>
        <taxon>Pseudomonadati</taxon>
        <taxon>Bacteroidota</taxon>
        <taxon>Flavobacteriia</taxon>
        <taxon>Flavobacteriales</taxon>
        <taxon>Parvicellaceae</taxon>
        <taxon>Parvicella</taxon>
    </lineage>
</organism>
<evidence type="ECO:0000313" key="6">
    <source>
        <dbReference type="EMBL" id="CAG5076538.1"/>
    </source>
</evidence>
<dbReference type="Proteomes" id="UP000683507">
    <property type="component" value="Chromosome"/>
</dbReference>
<dbReference type="Gene3D" id="2.40.170.20">
    <property type="entry name" value="TonB-dependent receptor, beta-barrel domain"/>
    <property type="match status" value="1"/>
</dbReference>
<accession>A0A916JI94</accession>
<protein>
    <recommendedName>
        <fullName evidence="5">Outer membrane protein beta-barrel domain-containing protein</fullName>
    </recommendedName>
</protein>
<dbReference type="SUPFAM" id="SSF49464">
    <property type="entry name" value="Carboxypeptidase regulatory domain-like"/>
    <property type="match status" value="1"/>
</dbReference>
<dbReference type="EMBL" id="OU015584">
    <property type="protein sequence ID" value="CAG5076538.1"/>
    <property type="molecule type" value="Genomic_DNA"/>
</dbReference>
<dbReference type="InterPro" id="IPR008969">
    <property type="entry name" value="CarboxyPept-like_regulatory"/>
</dbReference>
<evidence type="ECO:0000256" key="2">
    <source>
        <dbReference type="ARBA" id="ARBA00023136"/>
    </source>
</evidence>
<dbReference type="AlphaFoldDB" id="A0A916JI94"/>
<keyword evidence="2" id="KW-0472">Membrane</keyword>
<keyword evidence="7" id="KW-1185">Reference proteome</keyword>
<evidence type="ECO:0000256" key="4">
    <source>
        <dbReference type="SAM" id="SignalP"/>
    </source>
</evidence>
<dbReference type="SUPFAM" id="SSF56935">
    <property type="entry name" value="Porins"/>
    <property type="match status" value="1"/>
</dbReference>
<comment type="subcellular location">
    <subcellularLocation>
        <location evidence="1">Cell outer membrane</location>
    </subcellularLocation>
</comment>
<evidence type="ECO:0000256" key="1">
    <source>
        <dbReference type="ARBA" id="ARBA00004442"/>
    </source>
</evidence>
<dbReference type="GO" id="GO:0009279">
    <property type="term" value="C:cell outer membrane"/>
    <property type="evidence" value="ECO:0007669"/>
    <property type="project" value="UniProtKB-SubCell"/>
</dbReference>
<name>A0A916JI94_9FLAO</name>
<feature type="chain" id="PRO_5037825411" description="Outer membrane protein beta-barrel domain-containing protein" evidence="4">
    <location>
        <begin position="20"/>
        <end position="910"/>
    </location>
</feature>
<evidence type="ECO:0000313" key="7">
    <source>
        <dbReference type="Proteomes" id="UP000683507"/>
    </source>
</evidence>
<reference evidence="6" key="1">
    <citation type="submission" date="2021-04" db="EMBL/GenBank/DDBJ databases">
        <authorList>
            <person name="Rodrigo-Torres L."/>
            <person name="Arahal R. D."/>
            <person name="Lucena T."/>
        </authorList>
    </citation>
    <scope>NUCLEOTIDE SEQUENCE</scope>
    <source>
        <strain evidence="6">AS29M-1</strain>
    </source>
</reference>
<dbReference type="KEGG" id="ptan:CRYO30217_00132"/>
<feature type="signal peptide" evidence="4">
    <location>
        <begin position="1"/>
        <end position="19"/>
    </location>
</feature>
<dbReference type="RefSeq" id="WP_258540377.1">
    <property type="nucleotide sequence ID" value="NZ_OU015584.1"/>
</dbReference>
<evidence type="ECO:0000256" key="3">
    <source>
        <dbReference type="ARBA" id="ARBA00023237"/>
    </source>
</evidence>
<sequence length="910" mass="103818">MKKLLTLAIFIQIAFSLSAQGIRLTGQVQDTLNNRGLESAVVMAVRVRDSVLTNFTRTNWKGEWELTVPRDTFQVYVTHPDFEEREFFVFGNDQTKDLDFGEIILPAKGEELKELVVFSNNEPIYFKGDTLVMVADSFKTSANANVEDLFKKLPGFDVDNSGKIMVHGEEVNKVYVDGDEFFGTDPTVATKNLPAGAIENVQVYEEKVEGDNTEETEKVINLTLKEDAKKGYFGKVNGASDFNQFYEGEVLANKFNGSQKISVFGLFTNTPRSEFNMRDRFQYGLTEEYGLRDEDWNYVYEPQIGNLGEGLPRKAKAGFYYTDKWGKNLEVSTNFTYDNQYVLATEESYTQFNLTDTTYYNDQTDSTIQEQNAYALNFKFEWKIDSLTKLDIVPRVKQIENQTEEFSQSDFYSQEGSLNRSTQNAYSENVVFQESSVLVNLEKDFKKKNRELDATYQVKHQTNGSKDFLINTDLNVLDSTLYSSTDQTKNGKSVFTQHFGEVSYTEPLHEKLKVEVSYTYQMATGFNKKYAFDSDGESYSLLNETYTSDFDNVTTNQKAGGRLIFGHKIHQVIGGAYYNHTDINSIDNFTDSSLRKTLGNVLPYFKWRIKFSQAKQLSFKYISSVKNPTVSQLQPLPNNRNINNIKLGNINLISEVSNQANVNYFTYKATTGSHRYLGASYTWFKNPLSNALYFDNFGRAINQTINVSGGESVSAYAGGSFPFLKQQFKFDPNLNFIRTLSVSEINFEETTNENNSVYANLNVKYISDSLEIFAGTELGLNYAKAALSETYQNYSTQTYKGGFTWKLRGKFEIASDVRYILNTQRADGFDLNFTLINASISKMFLPKENLIISLEAKDILNQNISNRRSVYNNMIVDSKTNIIGRYILLRAVYKFNVLKSQKNENDLLED</sequence>